<proteinExistence type="predicted"/>
<evidence type="ECO:0000256" key="1">
    <source>
        <dbReference type="SAM" id="MobiDB-lite"/>
    </source>
</evidence>
<sequence>MATDEYSSRPKTTQGLLERLKDPFINPGYVPGEKRLQNPASPSPAPSGDSSGRKEKEREALLALSRRMIQIAINNPNALFENVGEAAAVAPFTPIKDFPDLFNGFVEVIAHGTGDLALPRLKVLESFNAVLHCHQTVQCAQDKQLRTQLSLGHAVLNLTTRLTTALQAADPEIQYRLLCTLSAVLDAMNEVKFGGISDAKVVQPLVEQLQKISEQSDLRLSQAAAYAAESLRGVPSDVSPWEKLGKSMLKVFGDTVKVAGSVTTMDPIKFFDGLVDAPGDVANLVKAVVDLLAVFKSLGDLSLSTSAVSKDTKSVIKSRPAAWYIALRYSELFIRGRQPLVLASLLNNPDFSSSDDEDFLCGLCAQLERATQEDVDDNPVIPVLKKFLAFKVIASSSRRVHAWIQLTIPAVELPKPSGRHKLKNKIMGMFNAKTFEANVGFSRIATDGLGDTGELLKKAWETCPEANLFYADQVLRNFYTDKNLRLLDVERLDPTKCLPMAQCYINLAIVEGVGDDGDGSNNTPTPFSTRRRLDIWEAQGVSSVTLPDLFRPKTDETPGSIAPKRVLIRGKAGVGKSTLCKRIVYDNIHHGMWADIVDRIIWLPLRELKGRDQWDHDLRQLLRARYFNGLEDEELLVDALCQESAKDESRTLFVLDGLDEMQDNISNLLKILLGRPRVIITTRPHRLNRSIIGDIHREVETLGFNGDQVKQYVKTVIPTQATSVQTFLDTHPTVDGLMRIPVQLDAFCYSFEADAIIPISAPQTMSELYLVIEQVIWKKDVVHLAKSRLSKSTQISQDKAQLMTPAEIRSLVQGEMNALQALGFVGIDSNIVEFGAECLVDFWDNRREKLVKHLPVCSGTPTFGDLFKLSFLRTSNRNTSATSSYHFLHLTYQEYFAAQYFVRHWPKLELPVKDRLSAYAFLQREKYNPRYNIMWRFVAGLLHKEGMAKAKEFFEAIEDEPYDLFGPAHQRLVTHCLAEMPIPDTTLPSKADDLDGLRANLEGSLKNWFLRELTVRVSSELAREMEFPENILLDCLRESQLDRHDENPFDEIPRSLILRSIMLRPRISPHIAMHCEMCLEGGEGALSNVEALQILATQPIPEHIVPKIISALESDSETISLALENLESGLALRKPKLPDAILLKVIGFLAESVPNFKHARRILGFDETLPNLVVAEIIDLLQQGSFDVLSEYPEDIVQILSSQLSLEEDVLERILDMILTANAEPCILSSRLEKVLQKRPTLPSSVRRRLLGGLKDSNRRIQRAAARVLSDDRVRSGMLTELLVLLKDPQPKSRDAAASILADHELEFPADVLEELSALLDDPEKRDAAMRALERQPTIPLNALKHVLDHFRHTRDDLSRTILKNQRSVPDEILEEMLNLLQSQDREIQDGIADVLCQKTRLPDTFLDQIAVLLGALDQETKRHATFILSYQFNLERDVLDKVFAEDSLRETAARAVADRSDISTDLLLKVVALLADPSETTREMAASALNDYYRALPNEVVEAVAKHLKPSKDDIVWPALQVLTWSSLDLPLSILIDVASLAAGKKFRMFTLENAIRILRANKGAQPEEVLLFLVDLLPAKHAHSHLVNMATDVLEMQPSLPEGIIQKTITLLKHPEELVWVSACRILSPYAVMSDDRFADLLDGIEHLSFKRLYKRWVENSFDKEMVWQVDANGTSVIRFPGGSREITLDNKMREAIREVREEMRLPDQNFGTVLDPKPPQIHSV</sequence>
<dbReference type="PANTHER" id="PTHR46312">
    <property type="entry name" value="NACHT DOMAIN-CONTAINING PROTEIN"/>
    <property type="match status" value="1"/>
</dbReference>
<dbReference type="EMBL" id="JAPCWZ010000004">
    <property type="protein sequence ID" value="KAK8867352.1"/>
    <property type="molecule type" value="Genomic_DNA"/>
</dbReference>
<dbReference type="Pfam" id="PF23238">
    <property type="entry name" value="DUF7068"/>
    <property type="match status" value="1"/>
</dbReference>
<dbReference type="InterPro" id="IPR007111">
    <property type="entry name" value="NACHT_NTPase"/>
</dbReference>
<dbReference type="InterPro" id="IPR056251">
    <property type="entry name" value="Arm_rpt_dom"/>
</dbReference>
<dbReference type="Gene3D" id="1.25.10.10">
    <property type="entry name" value="Leucine-rich Repeat Variant"/>
    <property type="match status" value="2"/>
</dbReference>
<dbReference type="PANTHER" id="PTHR46312:SF2">
    <property type="entry name" value="NUCLEOTIDE-BINDING OLIGOMERIZATION DOMAIN-CONTAINING PROTEIN 2-LIKE"/>
    <property type="match status" value="1"/>
</dbReference>
<feature type="domain" description="NACHT" evidence="2">
    <location>
        <begin position="564"/>
        <end position="661"/>
    </location>
</feature>
<name>A0ABR2IR37_9PEZI</name>
<evidence type="ECO:0000259" key="2">
    <source>
        <dbReference type="PROSITE" id="PS50837"/>
    </source>
</evidence>
<dbReference type="InterPro" id="IPR016024">
    <property type="entry name" value="ARM-type_fold"/>
</dbReference>
<dbReference type="Pfam" id="PF05729">
    <property type="entry name" value="NACHT"/>
    <property type="match status" value="1"/>
</dbReference>
<organism evidence="3 4">
    <name type="scientific">Apiospora arundinis</name>
    <dbReference type="NCBI Taxonomy" id="335852"/>
    <lineage>
        <taxon>Eukaryota</taxon>
        <taxon>Fungi</taxon>
        <taxon>Dikarya</taxon>
        <taxon>Ascomycota</taxon>
        <taxon>Pezizomycotina</taxon>
        <taxon>Sordariomycetes</taxon>
        <taxon>Xylariomycetidae</taxon>
        <taxon>Amphisphaeriales</taxon>
        <taxon>Apiosporaceae</taxon>
        <taxon>Apiospora</taxon>
    </lineage>
</organism>
<evidence type="ECO:0000313" key="4">
    <source>
        <dbReference type="Proteomes" id="UP001390339"/>
    </source>
</evidence>
<accession>A0ABR2IR37</accession>
<dbReference type="SUPFAM" id="SSF48371">
    <property type="entry name" value="ARM repeat"/>
    <property type="match status" value="1"/>
</dbReference>
<protein>
    <submittedName>
        <fullName evidence="3">Armadillo-type protein</fullName>
    </submittedName>
</protein>
<keyword evidence="4" id="KW-1185">Reference proteome</keyword>
<comment type="caution">
    <text evidence="3">The sequence shown here is derived from an EMBL/GenBank/DDBJ whole genome shotgun (WGS) entry which is preliminary data.</text>
</comment>
<gene>
    <name evidence="3" type="ORF">PGQ11_005930</name>
</gene>
<dbReference type="InterPro" id="IPR027417">
    <property type="entry name" value="P-loop_NTPase"/>
</dbReference>
<reference evidence="3 4" key="1">
    <citation type="journal article" date="2024" name="IMA Fungus">
        <title>Apiospora arundinis, a panoply of carbohydrate-active enzymes and secondary metabolites.</title>
        <authorList>
            <person name="Sorensen T."/>
            <person name="Petersen C."/>
            <person name="Muurmann A.T."/>
            <person name="Christiansen J.V."/>
            <person name="Brundto M.L."/>
            <person name="Overgaard C.K."/>
            <person name="Boysen A.T."/>
            <person name="Wollenberg R.D."/>
            <person name="Larsen T.O."/>
            <person name="Sorensen J.L."/>
            <person name="Nielsen K.L."/>
            <person name="Sondergaard T.E."/>
        </authorList>
    </citation>
    <scope>NUCLEOTIDE SEQUENCE [LARGE SCALE GENOMIC DNA]</scope>
    <source>
        <strain evidence="3 4">AAU 773</strain>
    </source>
</reference>
<dbReference type="Proteomes" id="UP001390339">
    <property type="component" value="Unassembled WGS sequence"/>
</dbReference>
<dbReference type="PROSITE" id="PS50837">
    <property type="entry name" value="NACHT"/>
    <property type="match status" value="1"/>
</dbReference>
<evidence type="ECO:0000313" key="3">
    <source>
        <dbReference type="EMBL" id="KAK8867352.1"/>
    </source>
</evidence>
<dbReference type="InterPro" id="IPR011989">
    <property type="entry name" value="ARM-like"/>
</dbReference>
<dbReference type="SUPFAM" id="SSF52540">
    <property type="entry name" value="P-loop containing nucleoside triphosphate hydrolases"/>
    <property type="match status" value="1"/>
</dbReference>
<dbReference type="Gene3D" id="3.40.50.300">
    <property type="entry name" value="P-loop containing nucleotide triphosphate hydrolases"/>
    <property type="match status" value="1"/>
</dbReference>
<feature type="region of interest" description="Disordered" evidence="1">
    <location>
        <begin position="1"/>
        <end position="57"/>
    </location>
</feature>
<dbReference type="InterPro" id="IPR055496">
    <property type="entry name" value="DUF7068"/>
</dbReference>
<dbReference type="Pfam" id="PF23948">
    <property type="entry name" value="ARM_5"/>
    <property type="match status" value="1"/>
</dbReference>